<keyword evidence="1" id="KW-0472">Membrane</keyword>
<accession>A0A6J6LM63</accession>
<keyword evidence="1" id="KW-0812">Transmembrane</keyword>
<dbReference type="AlphaFoldDB" id="A0A6J6LM63"/>
<gene>
    <name evidence="2" type="ORF">UFOPK2288_00493</name>
</gene>
<feature type="transmembrane region" description="Helical" evidence="1">
    <location>
        <begin position="40"/>
        <end position="60"/>
    </location>
</feature>
<dbReference type="EMBL" id="CAEZWS010000017">
    <property type="protein sequence ID" value="CAB4661624.1"/>
    <property type="molecule type" value="Genomic_DNA"/>
</dbReference>
<proteinExistence type="predicted"/>
<feature type="transmembrane region" description="Helical" evidence="1">
    <location>
        <begin position="12"/>
        <end position="34"/>
    </location>
</feature>
<evidence type="ECO:0000256" key="1">
    <source>
        <dbReference type="SAM" id="Phobius"/>
    </source>
</evidence>
<name>A0A6J6LM63_9ZZZZ</name>
<keyword evidence="1" id="KW-1133">Transmembrane helix</keyword>
<sequence length="144" mass="15553">MPSSSSSTEKKLLRGSLLPSFALGLICVIVSAILRGKSGIIGALLAQLVVVAFFIVHIGVSAISRKLDPLSTFALAIFSYFAKIAVLGLFLWALTNFTSRETINRASFGLTSIALTITWLAGEIRSFLNLRLHLPLPNEPRNNP</sequence>
<reference evidence="2" key="1">
    <citation type="submission" date="2020-05" db="EMBL/GenBank/DDBJ databases">
        <authorList>
            <person name="Chiriac C."/>
            <person name="Salcher M."/>
            <person name="Ghai R."/>
            <person name="Kavagutti S V."/>
        </authorList>
    </citation>
    <scope>NUCLEOTIDE SEQUENCE</scope>
</reference>
<evidence type="ECO:0000313" key="2">
    <source>
        <dbReference type="EMBL" id="CAB4661624.1"/>
    </source>
</evidence>
<feature type="transmembrane region" description="Helical" evidence="1">
    <location>
        <begin position="72"/>
        <end position="94"/>
    </location>
</feature>
<protein>
    <submittedName>
        <fullName evidence="2">Unannotated protein</fullName>
    </submittedName>
</protein>
<organism evidence="2">
    <name type="scientific">freshwater metagenome</name>
    <dbReference type="NCBI Taxonomy" id="449393"/>
    <lineage>
        <taxon>unclassified sequences</taxon>
        <taxon>metagenomes</taxon>
        <taxon>ecological metagenomes</taxon>
    </lineage>
</organism>